<evidence type="ECO:0000313" key="3">
    <source>
        <dbReference type="Proteomes" id="UP001138500"/>
    </source>
</evidence>
<sequence length="372" mass="39557">MAAAKTYDEHVSGAEVPSDLPVLKSTPAPFPDLSPQTASSPDQLNRLDTPADPSSVSVVQPSSAPGSSIPNYTAQTFSPSHGLYHDHGFNFPEYTAETFSQPSGLDLALLPTGPADQPLLWSDNQSVTAAHSFTGWPASWSTGQDHEAAWHAADDHNRATATATDVPESGWTTADPIFGLTNDFSAGYESEWYAFDAGNAESGPGFSLPHTPSADGHVAVGANPSAFIGTTNTTFSPAASADDPCAYDPLTSASSLLEANHIPETSRFDSTPWSSSKPSPLFLTAITTTPPAHRQHAEDRAKARRRAHGTRARKNQLQRLTSRAIAAGVASVQDVKRMEIKAGKEKKRQGWVSMVIAGLRDLLGDARIEDED</sequence>
<protein>
    <submittedName>
        <fullName evidence="2">Uncharacterized protein</fullName>
    </submittedName>
</protein>
<reference evidence="2 3" key="1">
    <citation type="journal article" date="2018" name="IMA Fungus">
        <title>IMA Genome-F 10: Nine draft genome sequences of Claviceps purpurea s.lat., including C. arundinis, C. humidiphila, and C. cf. spartinae, pseudomolecules for the pitch canker pathogen Fusarium circinatum, draft genome of Davidsoniella eucalypti, Grosmannia galeiformis, Quambalaria eucalypti, and Teratosphaeria destructans.</title>
        <authorList>
            <person name="Wingfield B.D."/>
            <person name="Liu M."/>
            <person name="Nguyen H.D."/>
            <person name="Lane F.A."/>
            <person name="Morgan S.W."/>
            <person name="De Vos L."/>
            <person name="Wilken P.M."/>
            <person name="Duong T.A."/>
            <person name="Aylward J."/>
            <person name="Coetzee M.P."/>
            <person name="Dadej K."/>
            <person name="De Beer Z.W."/>
            <person name="Findlay W."/>
            <person name="Havenga M."/>
            <person name="Kolarik M."/>
            <person name="Menzies J.G."/>
            <person name="Naidoo K."/>
            <person name="Pochopski O."/>
            <person name="Shoukouhi P."/>
            <person name="Santana Q.C."/>
            <person name="Seifert K.A."/>
            <person name="Soal N."/>
            <person name="Steenkamp E.T."/>
            <person name="Tatham C.T."/>
            <person name="van der Nest M.A."/>
            <person name="Wingfield M.J."/>
        </authorList>
    </citation>
    <scope>NUCLEOTIDE SEQUENCE [LARGE SCALE GENOMIC DNA]</scope>
    <source>
        <strain evidence="2">CMW44962</strain>
    </source>
</reference>
<feature type="region of interest" description="Disordered" evidence="1">
    <location>
        <begin position="290"/>
        <end position="315"/>
    </location>
</feature>
<dbReference type="EMBL" id="RIBY02001734">
    <property type="protein sequence ID" value="KAH9828236.1"/>
    <property type="molecule type" value="Genomic_DNA"/>
</dbReference>
<gene>
    <name evidence="2" type="ORF">Tdes44962_MAKER09425</name>
</gene>
<dbReference type="AlphaFoldDB" id="A0A9W7STC2"/>
<accession>A0A9W7STC2</accession>
<evidence type="ECO:0000256" key="1">
    <source>
        <dbReference type="SAM" id="MobiDB-lite"/>
    </source>
</evidence>
<name>A0A9W7STC2_9PEZI</name>
<feature type="compositionally biased region" description="Polar residues" evidence="1">
    <location>
        <begin position="34"/>
        <end position="43"/>
    </location>
</feature>
<feature type="compositionally biased region" description="Low complexity" evidence="1">
    <location>
        <begin position="53"/>
        <end position="68"/>
    </location>
</feature>
<evidence type="ECO:0000313" key="2">
    <source>
        <dbReference type="EMBL" id="KAH9828236.1"/>
    </source>
</evidence>
<comment type="caution">
    <text evidence="2">The sequence shown here is derived from an EMBL/GenBank/DDBJ whole genome shotgun (WGS) entry which is preliminary data.</text>
</comment>
<keyword evidence="3" id="KW-1185">Reference proteome</keyword>
<reference evidence="2 3" key="2">
    <citation type="journal article" date="2021" name="Curr. Genet.">
        <title>Genetic response to nitrogen starvation in the aggressive Eucalyptus foliar pathogen Teratosphaeria destructans.</title>
        <authorList>
            <person name="Havenga M."/>
            <person name="Wingfield B.D."/>
            <person name="Wingfield M.J."/>
            <person name="Dreyer L.L."/>
            <person name="Roets F."/>
            <person name="Aylward J."/>
        </authorList>
    </citation>
    <scope>NUCLEOTIDE SEQUENCE [LARGE SCALE GENOMIC DNA]</scope>
    <source>
        <strain evidence="2">CMW44962</strain>
    </source>
</reference>
<dbReference type="Proteomes" id="UP001138500">
    <property type="component" value="Unassembled WGS sequence"/>
</dbReference>
<proteinExistence type="predicted"/>
<feature type="compositionally biased region" description="Basic residues" evidence="1">
    <location>
        <begin position="302"/>
        <end position="315"/>
    </location>
</feature>
<feature type="region of interest" description="Disordered" evidence="1">
    <location>
        <begin position="1"/>
        <end position="73"/>
    </location>
</feature>
<feature type="compositionally biased region" description="Basic and acidic residues" evidence="1">
    <location>
        <begin position="1"/>
        <end position="12"/>
    </location>
</feature>
<organism evidence="2 3">
    <name type="scientific">Teratosphaeria destructans</name>
    <dbReference type="NCBI Taxonomy" id="418781"/>
    <lineage>
        <taxon>Eukaryota</taxon>
        <taxon>Fungi</taxon>
        <taxon>Dikarya</taxon>
        <taxon>Ascomycota</taxon>
        <taxon>Pezizomycotina</taxon>
        <taxon>Dothideomycetes</taxon>
        <taxon>Dothideomycetidae</taxon>
        <taxon>Mycosphaerellales</taxon>
        <taxon>Teratosphaeriaceae</taxon>
        <taxon>Teratosphaeria</taxon>
    </lineage>
</organism>